<dbReference type="PATRIC" id="fig|37636.3.peg.1100"/>
<dbReference type="GO" id="GO:0004803">
    <property type="term" value="F:transposase activity"/>
    <property type="evidence" value="ECO:0007669"/>
    <property type="project" value="InterPro"/>
</dbReference>
<evidence type="ECO:0000313" key="3">
    <source>
        <dbReference type="EMBL" id="KPD25498.1"/>
    </source>
</evidence>
<name>A0A0N0ZR95_THESC</name>
<evidence type="ECO:0000256" key="1">
    <source>
        <dbReference type="SAM" id="MobiDB-lite"/>
    </source>
</evidence>
<dbReference type="EMBL" id="LJJR01000008">
    <property type="protein sequence ID" value="KPD32324.1"/>
    <property type="molecule type" value="Genomic_DNA"/>
</dbReference>
<reference evidence="11 15" key="1">
    <citation type="submission" date="2015-09" db="EMBL/GenBank/DDBJ databases">
        <title>Draft genome sequence of Thermus scotoductus strain K1 isolated from a geothermal spring in Nagorno-Karabakh, Armenia.</title>
        <authorList>
            <person name="Saghatelyan A."/>
            <person name="Poghosyan L."/>
            <person name="Panosyan H."/>
            <person name="Birkeland N.-K."/>
        </authorList>
    </citation>
    <scope>NUCLEOTIDE SEQUENCE [LARGE SCALE GENOMIC DNA]</scope>
    <source>
        <strain evidence="11 15">K1</strain>
    </source>
</reference>
<dbReference type="EMBL" id="LJJR01000019">
    <property type="protein sequence ID" value="KPD30025.1"/>
    <property type="molecule type" value="Genomic_DNA"/>
</dbReference>
<evidence type="ECO:0000313" key="15">
    <source>
        <dbReference type="Proteomes" id="UP000053099"/>
    </source>
</evidence>
<dbReference type="Gene3D" id="3.90.350.10">
    <property type="entry name" value="Transposase Inhibitor Protein From Tn5, Chain A, domain 1"/>
    <property type="match status" value="1"/>
</dbReference>
<accession>A0A0N0ZR95</accession>
<dbReference type="GO" id="GO:0003677">
    <property type="term" value="F:DNA binding"/>
    <property type="evidence" value="ECO:0007669"/>
    <property type="project" value="InterPro"/>
</dbReference>
<evidence type="ECO:0000313" key="5">
    <source>
        <dbReference type="EMBL" id="KPD26080.1"/>
    </source>
</evidence>
<gene>
    <name evidence="14" type="ORF">AN926_00265</name>
    <name evidence="13" type="ORF">AN926_00630</name>
    <name evidence="12" type="ORF">AN926_02050</name>
    <name evidence="11" type="ORF">AN926_04135</name>
    <name evidence="10" type="ORF">AN926_05360</name>
    <name evidence="9" type="ORF">AN926_07150</name>
    <name evidence="8" type="ORF">AN926_07465</name>
    <name evidence="7" type="ORF">AN926_07775</name>
    <name evidence="5" type="ORF">AN926_10855</name>
    <name evidence="6" type="ORF">AN926_11075</name>
    <name evidence="4" type="ORF">AN926_11950</name>
    <name evidence="3" type="ORF">AN926_12295</name>
</gene>
<evidence type="ECO:0000313" key="13">
    <source>
        <dbReference type="EMBL" id="KPD32957.1"/>
    </source>
</evidence>
<dbReference type="SUPFAM" id="SSF53098">
    <property type="entry name" value="Ribonuclease H-like"/>
    <property type="match status" value="1"/>
</dbReference>
<dbReference type="PANTHER" id="PTHR37319:SF1">
    <property type="entry name" value="TRANSPOSASE TN5 DIMERISATION DOMAIN-CONTAINING PROTEIN"/>
    <property type="match status" value="1"/>
</dbReference>
<dbReference type="InterPro" id="IPR012337">
    <property type="entry name" value="RNaseH-like_sf"/>
</dbReference>
<dbReference type="InterPro" id="IPR002559">
    <property type="entry name" value="Transposase_11"/>
</dbReference>
<evidence type="ECO:0000313" key="7">
    <source>
        <dbReference type="EMBL" id="KPD29702.1"/>
    </source>
</evidence>
<dbReference type="InterPro" id="IPR047768">
    <property type="entry name" value="Tn5p-like"/>
</dbReference>
<dbReference type="EMBL" id="LJJR01000018">
    <property type="protein sequence ID" value="KPD30358.1"/>
    <property type="molecule type" value="Genomic_DNA"/>
</dbReference>
<feature type="domain" description="Transposase IS4-like" evidence="2">
    <location>
        <begin position="199"/>
        <end position="355"/>
    </location>
</feature>
<evidence type="ECO:0000313" key="11">
    <source>
        <dbReference type="EMBL" id="KPD32324.1"/>
    </source>
</evidence>
<evidence type="ECO:0000313" key="12">
    <source>
        <dbReference type="EMBL" id="KPD32666.1"/>
    </source>
</evidence>
<feature type="region of interest" description="Disordered" evidence="1">
    <location>
        <begin position="1"/>
        <end position="29"/>
    </location>
</feature>
<evidence type="ECO:0000313" key="8">
    <source>
        <dbReference type="EMBL" id="KPD30025.1"/>
    </source>
</evidence>
<protein>
    <submittedName>
        <fullName evidence="11">Transposase</fullName>
    </submittedName>
</protein>
<organism evidence="11 15">
    <name type="scientific">Thermus scotoductus</name>
    <dbReference type="NCBI Taxonomy" id="37636"/>
    <lineage>
        <taxon>Bacteria</taxon>
        <taxon>Thermotogati</taxon>
        <taxon>Deinococcota</taxon>
        <taxon>Deinococci</taxon>
        <taxon>Thermales</taxon>
        <taxon>Thermaceae</taxon>
        <taxon>Thermus</taxon>
    </lineage>
</organism>
<evidence type="ECO:0000313" key="9">
    <source>
        <dbReference type="EMBL" id="KPD30358.1"/>
    </source>
</evidence>
<evidence type="ECO:0000313" key="10">
    <source>
        <dbReference type="EMBL" id="KPD32221.1"/>
    </source>
</evidence>
<dbReference type="Proteomes" id="UP000053099">
    <property type="component" value="Unassembled WGS sequence"/>
</dbReference>
<dbReference type="PANTHER" id="PTHR37319">
    <property type="entry name" value="TRANSPOSASE"/>
    <property type="match status" value="1"/>
</dbReference>
<evidence type="ECO:0000313" key="14">
    <source>
        <dbReference type="EMBL" id="KPD33007.1"/>
    </source>
</evidence>
<dbReference type="EMBL" id="LJJR01000042">
    <property type="protein sequence ID" value="KPD26080.1"/>
    <property type="molecule type" value="Genomic_DNA"/>
</dbReference>
<dbReference type="EMBL" id="LJJR01000003">
    <property type="protein sequence ID" value="KPD32957.1"/>
    <property type="molecule type" value="Genomic_DNA"/>
</dbReference>
<dbReference type="EMBL" id="LJJR01000002">
    <property type="protein sequence ID" value="KPD33007.1"/>
    <property type="molecule type" value="Genomic_DNA"/>
</dbReference>
<dbReference type="Pfam" id="PF01609">
    <property type="entry name" value="DDE_Tnp_1"/>
    <property type="match status" value="1"/>
</dbReference>
<evidence type="ECO:0000313" key="4">
    <source>
        <dbReference type="EMBL" id="KPD25812.1"/>
    </source>
</evidence>
<proteinExistence type="predicted"/>
<dbReference type="AlphaFoldDB" id="A0A0N0ZR95"/>
<sequence>MVNLPLRAQPVSGTGGDPWTCSRWPRPGSRSSRAVLRAFSPDKRLHRRFEEVVRGALAAGSARVSEMVASLPSPLQNRFHQAKALYRFLSNPRVEAEALLDRVYQESATALEGEEVLVLLDLSPVAKPYARALEGIARVGKDRRPGYELLTALGLDPAGRLALGYAHLVAYGERGFASLPKEVEGAIEAARERLGGVGRRLVYVADRGFDDRKVFGQVLALGEEFVVRVYRDRKLGEGGSLAKVASSLALPCGEEVELRVGGRYQRVRLHFGWREVEVEGRRLHLVVCRVPALGRRGEWWLLTSLPVRGREEAAQVVEAYRRRWEVERFFRLLKTGLGLETFQVRGLARIRKVVAVLLGLAVFLWEVERLGDPFKGFLLQLGGKLGLPSERDGPYLLLRGLVRLLNYEVTQELLKQAKGGRGRSFG</sequence>
<evidence type="ECO:0000259" key="2">
    <source>
        <dbReference type="Pfam" id="PF01609"/>
    </source>
</evidence>
<dbReference type="EMBL" id="LJJR01000050">
    <property type="protein sequence ID" value="KPD25498.1"/>
    <property type="molecule type" value="Genomic_DNA"/>
</dbReference>
<dbReference type="EMBL" id="LJJR01000005">
    <property type="protein sequence ID" value="KPD32666.1"/>
    <property type="molecule type" value="Genomic_DNA"/>
</dbReference>
<dbReference type="EMBL" id="LJJR01000045">
    <property type="protein sequence ID" value="KPD25812.1"/>
    <property type="molecule type" value="Genomic_DNA"/>
</dbReference>
<dbReference type="GO" id="GO:0006313">
    <property type="term" value="P:DNA transposition"/>
    <property type="evidence" value="ECO:0007669"/>
    <property type="project" value="InterPro"/>
</dbReference>
<evidence type="ECO:0000313" key="6">
    <source>
        <dbReference type="EMBL" id="KPD26165.1"/>
    </source>
</evidence>
<dbReference type="EMBL" id="LJJR01000021">
    <property type="protein sequence ID" value="KPD29702.1"/>
    <property type="molecule type" value="Genomic_DNA"/>
</dbReference>
<dbReference type="EMBL" id="LJJR01000012">
    <property type="protein sequence ID" value="KPD32221.1"/>
    <property type="molecule type" value="Genomic_DNA"/>
</dbReference>
<dbReference type="EMBL" id="LJJR01000042">
    <property type="protein sequence ID" value="KPD26165.1"/>
    <property type="molecule type" value="Genomic_DNA"/>
</dbReference>
<comment type="caution">
    <text evidence="11">The sequence shown here is derived from an EMBL/GenBank/DDBJ whole genome shotgun (WGS) entry which is preliminary data.</text>
</comment>